<sequence>MSWMGLNASLARCSRCLLGGGPIVPILRPRRQPFRTATTKATPTAATAASETVTATKTAVPPAKGVASIPKKVPSSPKSFAAIVKDAAAQRRAERIAKKKAEALAARNRVIPPPKNMKTRIKQEPLDLDIAARANPPAPKFTKPLLAPALPTKTSSTRFSGTKTFTPSGPKLPEERKPVDIKSPEFKRASRQYTSVMVALPILFVTSYYLFDRLVLGTPQKDLDSLFKPPPAAPDAKVSEA</sequence>
<dbReference type="EMBL" id="JAUEPO010000006">
    <property type="protein sequence ID" value="KAK3319722.1"/>
    <property type="molecule type" value="Genomic_DNA"/>
</dbReference>
<comment type="caution">
    <text evidence="2">The sequence shown here is derived from an EMBL/GenBank/DDBJ whole genome shotgun (WGS) entry which is preliminary data.</text>
</comment>
<protein>
    <submittedName>
        <fullName evidence="2">Uncharacterized protein</fullName>
    </submittedName>
</protein>
<reference evidence="2" key="1">
    <citation type="journal article" date="2023" name="Mol. Phylogenet. Evol.">
        <title>Genome-scale phylogeny and comparative genomics of the fungal order Sordariales.</title>
        <authorList>
            <person name="Hensen N."/>
            <person name="Bonometti L."/>
            <person name="Westerberg I."/>
            <person name="Brannstrom I.O."/>
            <person name="Guillou S."/>
            <person name="Cros-Aarteil S."/>
            <person name="Calhoun S."/>
            <person name="Haridas S."/>
            <person name="Kuo A."/>
            <person name="Mondo S."/>
            <person name="Pangilinan J."/>
            <person name="Riley R."/>
            <person name="LaButti K."/>
            <person name="Andreopoulos B."/>
            <person name="Lipzen A."/>
            <person name="Chen C."/>
            <person name="Yan M."/>
            <person name="Daum C."/>
            <person name="Ng V."/>
            <person name="Clum A."/>
            <person name="Steindorff A."/>
            <person name="Ohm R.A."/>
            <person name="Martin F."/>
            <person name="Silar P."/>
            <person name="Natvig D.O."/>
            <person name="Lalanne C."/>
            <person name="Gautier V."/>
            <person name="Ament-Velasquez S.L."/>
            <person name="Kruys A."/>
            <person name="Hutchinson M.I."/>
            <person name="Powell A.J."/>
            <person name="Barry K."/>
            <person name="Miller A.N."/>
            <person name="Grigoriev I.V."/>
            <person name="Debuchy R."/>
            <person name="Gladieux P."/>
            <person name="Hiltunen Thoren M."/>
            <person name="Johannesson H."/>
        </authorList>
    </citation>
    <scope>NUCLEOTIDE SEQUENCE</scope>
    <source>
        <strain evidence="2">SMH4131-1</strain>
    </source>
</reference>
<gene>
    <name evidence="2" type="ORF">B0T19DRAFT_270731</name>
</gene>
<evidence type="ECO:0000313" key="3">
    <source>
        <dbReference type="Proteomes" id="UP001286456"/>
    </source>
</evidence>
<organism evidence="2 3">
    <name type="scientific">Cercophora scortea</name>
    <dbReference type="NCBI Taxonomy" id="314031"/>
    <lineage>
        <taxon>Eukaryota</taxon>
        <taxon>Fungi</taxon>
        <taxon>Dikarya</taxon>
        <taxon>Ascomycota</taxon>
        <taxon>Pezizomycotina</taxon>
        <taxon>Sordariomycetes</taxon>
        <taxon>Sordariomycetidae</taxon>
        <taxon>Sordariales</taxon>
        <taxon>Lasiosphaeriaceae</taxon>
        <taxon>Cercophora</taxon>
    </lineage>
</organism>
<evidence type="ECO:0000256" key="1">
    <source>
        <dbReference type="SAM" id="MobiDB-lite"/>
    </source>
</evidence>
<feature type="region of interest" description="Disordered" evidence="1">
    <location>
        <begin position="152"/>
        <end position="177"/>
    </location>
</feature>
<feature type="compositionally biased region" description="Polar residues" evidence="1">
    <location>
        <begin position="152"/>
        <end position="167"/>
    </location>
</feature>
<proteinExistence type="predicted"/>
<dbReference type="AlphaFoldDB" id="A0AAE0I7S1"/>
<name>A0AAE0I7S1_9PEZI</name>
<keyword evidence="3" id="KW-1185">Reference proteome</keyword>
<feature type="region of interest" description="Disordered" evidence="1">
    <location>
        <begin position="222"/>
        <end position="241"/>
    </location>
</feature>
<evidence type="ECO:0000313" key="2">
    <source>
        <dbReference type="EMBL" id="KAK3319722.1"/>
    </source>
</evidence>
<dbReference type="Proteomes" id="UP001286456">
    <property type="component" value="Unassembled WGS sequence"/>
</dbReference>
<reference evidence="2" key="2">
    <citation type="submission" date="2023-06" db="EMBL/GenBank/DDBJ databases">
        <authorList>
            <consortium name="Lawrence Berkeley National Laboratory"/>
            <person name="Haridas S."/>
            <person name="Hensen N."/>
            <person name="Bonometti L."/>
            <person name="Westerberg I."/>
            <person name="Brannstrom I.O."/>
            <person name="Guillou S."/>
            <person name="Cros-Aarteil S."/>
            <person name="Calhoun S."/>
            <person name="Kuo A."/>
            <person name="Mondo S."/>
            <person name="Pangilinan J."/>
            <person name="Riley R."/>
            <person name="Labutti K."/>
            <person name="Andreopoulos B."/>
            <person name="Lipzen A."/>
            <person name="Chen C."/>
            <person name="Yanf M."/>
            <person name="Daum C."/>
            <person name="Ng V."/>
            <person name="Clum A."/>
            <person name="Steindorff A."/>
            <person name="Ohm R."/>
            <person name="Martin F."/>
            <person name="Silar P."/>
            <person name="Natvig D."/>
            <person name="Lalanne C."/>
            <person name="Gautier V."/>
            <person name="Ament-Velasquez S.L."/>
            <person name="Kruys A."/>
            <person name="Hutchinson M.I."/>
            <person name="Powell A.J."/>
            <person name="Barry K."/>
            <person name="Miller A.N."/>
            <person name="Grigoriev I.V."/>
            <person name="Debuchy R."/>
            <person name="Gladieux P."/>
            <person name="Thoren M.H."/>
            <person name="Johannesson H."/>
        </authorList>
    </citation>
    <scope>NUCLEOTIDE SEQUENCE</scope>
    <source>
        <strain evidence="2">SMH4131-1</strain>
    </source>
</reference>
<accession>A0AAE0I7S1</accession>